<feature type="domain" description="HTH araC/xylS-type" evidence="4">
    <location>
        <begin position="205"/>
        <end position="303"/>
    </location>
</feature>
<protein>
    <submittedName>
        <fullName evidence="5">Transcriptional regulator</fullName>
    </submittedName>
</protein>
<dbReference type="InterPro" id="IPR032783">
    <property type="entry name" value="AraC_lig"/>
</dbReference>
<dbReference type="Pfam" id="PF12833">
    <property type="entry name" value="HTH_18"/>
    <property type="match status" value="1"/>
</dbReference>
<evidence type="ECO:0000256" key="3">
    <source>
        <dbReference type="ARBA" id="ARBA00023163"/>
    </source>
</evidence>
<evidence type="ECO:0000313" key="6">
    <source>
        <dbReference type="Proteomes" id="UP000077262"/>
    </source>
</evidence>
<dbReference type="InterPro" id="IPR050204">
    <property type="entry name" value="AraC_XylS_family_regulators"/>
</dbReference>
<dbReference type="Pfam" id="PF12852">
    <property type="entry name" value="Cupin_6"/>
    <property type="match status" value="1"/>
</dbReference>
<dbReference type="AlphaFoldDB" id="A0A177JVX5"/>
<dbReference type="SUPFAM" id="SSF51182">
    <property type="entry name" value="RmlC-like cupins"/>
    <property type="match status" value="1"/>
</dbReference>
<dbReference type="PRINTS" id="PR00032">
    <property type="entry name" value="HTHARAC"/>
</dbReference>
<dbReference type="RefSeq" id="WP_063976221.1">
    <property type="nucleotide sequence ID" value="NZ_LSTR01000025.1"/>
</dbReference>
<dbReference type="Proteomes" id="UP000077262">
    <property type="component" value="Unassembled WGS sequence"/>
</dbReference>
<evidence type="ECO:0000256" key="2">
    <source>
        <dbReference type="ARBA" id="ARBA00023125"/>
    </source>
</evidence>
<dbReference type="GO" id="GO:0043565">
    <property type="term" value="F:sequence-specific DNA binding"/>
    <property type="evidence" value="ECO:0007669"/>
    <property type="project" value="InterPro"/>
</dbReference>
<dbReference type="InterPro" id="IPR011051">
    <property type="entry name" value="RmlC_Cupin_sf"/>
</dbReference>
<dbReference type="OrthoDB" id="9802263at2"/>
<gene>
    <name evidence="5" type="ORF">AX777_17430</name>
</gene>
<dbReference type="Gene3D" id="1.10.10.60">
    <property type="entry name" value="Homeodomain-like"/>
    <property type="match status" value="2"/>
</dbReference>
<dbReference type="PANTHER" id="PTHR46796:SF13">
    <property type="entry name" value="HTH-TYPE TRANSCRIPTIONAL ACTIVATOR RHAS"/>
    <property type="match status" value="1"/>
</dbReference>
<dbReference type="GO" id="GO:0003700">
    <property type="term" value="F:DNA-binding transcription factor activity"/>
    <property type="evidence" value="ECO:0007669"/>
    <property type="project" value="InterPro"/>
</dbReference>
<evidence type="ECO:0000256" key="1">
    <source>
        <dbReference type="ARBA" id="ARBA00023015"/>
    </source>
</evidence>
<dbReference type="PANTHER" id="PTHR46796">
    <property type="entry name" value="HTH-TYPE TRANSCRIPTIONAL ACTIVATOR RHAS-RELATED"/>
    <property type="match status" value="1"/>
</dbReference>
<name>A0A177JVX5_SPHYA</name>
<proteinExistence type="predicted"/>
<dbReference type="EMBL" id="LSTR01000025">
    <property type="protein sequence ID" value="OAH45390.1"/>
    <property type="molecule type" value="Genomic_DNA"/>
</dbReference>
<keyword evidence="1" id="KW-0805">Transcription regulation</keyword>
<reference evidence="5 6" key="1">
    <citation type="submission" date="2016-02" db="EMBL/GenBank/DDBJ databases">
        <authorList>
            <person name="Wen L."/>
            <person name="He K."/>
            <person name="Yang H."/>
        </authorList>
    </citation>
    <scope>NUCLEOTIDE SEQUENCE [LARGE SCALE GENOMIC DNA]</scope>
    <source>
        <strain evidence="5 6">CD09_2</strain>
    </source>
</reference>
<comment type="caution">
    <text evidence="5">The sequence shown here is derived from an EMBL/GenBank/DDBJ whole genome shotgun (WGS) entry which is preliminary data.</text>
</comment>
<dbReference type="PROSITE" id="PS01124">
    <property type="entry name" value="HTH_ARAC_FAMILY_2"/>
    <property type="match status" value="1"/>
</dbReference>
<evidence type="ECO:0000313" key="5">
    <source>
        <dbReference type="EMBL" id="OAH45390.1"/>
    </source>
</evidence>
<dbReference type="InterPro" id="IPR009057">
    <property type="entry name" value="Homeodomain-like_sf"/>
</dbReference>
<accession>A0A177JVX5</accession>
<sequence length="312" mass="33096">MIDTAIDQILAALAVDVKEFAICEFAADSAIEISPLDEIEIHFVLAGTLYLTLADGEPFSVTSGSVALVPPHVKQIMGGSPNASRLFSPAETCSPRSDGLLSFDARRGAPGTVLVACGQIKADVGGSFGPFDGLEVPICCDLSDESLVRIAFGEILHEINRTSLGSRALVGSLMKACLVKALRRHAERNGSAKVLPGLFERPSLARALASVVETPSANHTLSDLARTAGMSRSKFAKVFAETVGSPPMEFVARTRLAKARELLMGTDLPVATVAVQVGFASRSHFSRAFRNIFGVDPSRMRRDGAIKELTDA</sequence>
<dbReference type="SUPFAM" id="SSF46689">
    <property type="entry name" value="Homeodomain-like"/>
    <property type="match status" value="2"/>
</dbReference>
<keyword evidence="2" id="KW-0238">DNA-binding</keyword>
<dbReference type="InterPro" id="IPR018060">
    <property type="entry name" value="HTH_AraC"/>
</dbReference>
<evidence type="ECO:0000259" key="4">
    <source>
        <dbReference type="PROSITE" id="PS01124"/>
    </source>
</evidence>
<organism evidence="5 6">
    <name type="scientific">Sphingobium yanoikuyae</name>
    <name type="common">Sphingomonas yanoikuyae</name>
    <dbReference type="NCBI Taxonomy" id="13690"/>
    <lineage>
        <taxon>Bacteria</taxon>
        <taxon>Pseudomonadati</taxon>
        <taxon>Pseudomonadota</taxon>
        <taxon>Alphaproteobacteria</taxon>
        <taxon>Sphingomonadales</taxon>
        <taxon>Sphingomonadaceae</taxon>
        <taxon>Sphingobium</taxon>
    </lineage>
</organism>
<dbReference type="InterPro" id="IPR020449">
    <property type="entry name" value="Tscrpt_reg_AraC-type_HTH"/>
</dbReference>
<keyword evidence="3" id="KW-0804">Transcription</keyword>
<dbReference type="SMART" id="SM00342">
    <property type="entry name" value="HTH_ARAC"/>
    <property type="match status" value="1"/>
</dbReference>